<feature type="transmembrane region" description="Helical" evidence="8">
    <location>
        <begin position="76"/>
        <end position="99"/>
    </location>
</feature>
<comment type="similarity">
    <text evidence="7">Belongs to the ThrE exporter (TC 2.A.79) family.</text>
</comment>
<dbReference type="PANTHER" id="PTHR34390:SF1">
    <property type="entry name" value="SUCCINATE TRANSPORTER SUBUNIT YJJB-RELATED"/>
    <property type="match status" value="1"/>
</dbReference>
<evidence type="ECO:0000313" key="10">
    <source>
        <dbReference type="EMBL" id="MDQ0226639.1"/>
    </source>
</evidence>
<evidence type="ECO:0000256" key="5">
    <source>
        <dbReference type="ARBA" id="ARBA00022989"/>
    </source>
</evidence>
<evidence type="ECO:0000256" key="2">
    <source>
        <dbReference type="ARBA" id="ARBA00022475"/>
    </source>
</evidence>
<gene>
    <name evidence="10" type="ORF">J2S02_002984</name>
</gene>
<keyword evidence="4 8" id="KW-0812">Transmembrane</keyword>
<dbReference type="InterPro" id="IPR050539">
    <property type="entry name" value="ThrE_Dicarb/AminoAcid_Exp"/>
</dbReference>
<dbReference type="InterPro" id="IPR024528">
    <property type="entry name" value="ThrE_2"/>
</dbReference>
<feature type="domain" description="Threonine/Serine exporter ThrE" evidence="9">
    <location>
        <begin position="1"/>
        <end position="98"/>
    </location>
</feature>
<feature type="transmembrane region" description="Helical" evidence="8">
    <location>
        <begin position="43"/>
        <end position="64"/>
    </location>
</feature>
<evidence type="ECO:0000256" key="6">
    <source>
        <dbReference type="ARBA" id="ARBA00023136"/>
    </source>
</evidence>
<dbReference type="Proteomes" id="UP001232245">
    <property type="component" value="Unassembled WGS sequence"/>
</dbReference>
<reference evidence="10 11" key="1">
    <citation type="submission" date="2023-07" db="EMBL/GenBank/DDBJ databases">
        <title>Genomic Encyclopedia of Type Strains, Phase IV (KMG-IV): sequencing the most valuable type-strain genomes for metagenomic binning, comparative biology and taxonomic classification.</title>
        <authorList>
            <person name="Goeker M."/>
        </authorList>
    </citation>
    <scope>NUCLEOTIDE SEQUENCE [LARGE SCALE GENOMIC DNA]</scope>
    <source>
        <strain evidence="10 11">DSM 17723</strain>
    </source>
</reference>
<evidence type="ECO:0000259" key="9">
    <source>
        <dbReference type="Pfam" id="PF12821"/>
    </source>
</evidence>
<evidence type="ECO:0000256" key="3">
    <source>
        <dbReference type="ARBA" id="ARBA00022519"/>
    </source>
</evidence>
<evidence type="ECO:0000256" key="8">
    <source>
        <dbReference type="SAM" id="Phobius"/>
    </source>
</evidence>
<evidence type="ECO:0000313" key="11">
    <source>
        <dbReference type="Proteomes" id="UP001232245"/>
    </source>
</evidence>
<evidence type="ECO:0000256" key="4">
    <source>
        <dbReference type="ARBA" id="ARBA00022692"/>
    </source>
</evidence>
<dbReference type="EMBL" id="JAUSTZ010000006">
    <property type="protein sequence ID" value="MDQ0226639.1"/>
    <property type="molecule type" value="Genomic_DNA"/>
</dbReference>
<accession>A0ABT9Z3U8</accession>
<protein>
    <submittedName>
        <fullName evidence="10">Uncharacterized membrane protein YjjB (DUF3815 family)</fullName>
    </submittedName>
</protein>
<feature type="transmembrane region" description="Helical" evidence="8">
    <location>
        <begin position="18"/>
        <end position="36"/>
    </location>
</feature>
<keyword evidence="3" id="KW-0997">Cell inner membrane</keyword>
<name>A0ABT9Z3U8_9BACI</name>
<comment type="caution">
    <text evidence="10">The sequence shown here is derived from an EMBL/GenBank/DDBJ whole genome shotgun (WGS) entry which is preliminary data.</text>
</comment>
<comment type="subcellular location">
    <subcellularLocation>
        <location evidence="1">Cell membrane</location>
        <topology evidence="1">Multi-pass membrane protein</topology>
    </subcellularLocation>
</comment>
<keyword evidence="2" id="KW-1003">Cell membrane</keyword>
<evidence type="ECO:0000256" key="1">
    <source>
        <dbReference type="ARBA" id="ARBA00004651"/>
    </source>
</evidence>
<keyword evidence="5 8" id="KW-1133">Transmembrane helix</keyword>
<dbReference type="Pfam" id="PF12821">
    <property type="entry name" value="ThrE_2"/>
    <property type="match status" value="1"/>
</dbReference>
<proteinExistence type="inferred from homology"/>
<evidence type="ECO:0000256" key="7">
    <source>
        <dbReference type="ARBA" id="ARBA00034125"/>
    </source>
</evidence>
<dbReference type="PANTHER" id="PTHR34390">
    <property type="entry name" value="UPF0442 PROTEIN YJJB-RELATED"/>
    <property type="match status" value="1"/>
</dbReference>
<sequence>MIGWVIYVILFEYSGDSVFASVLASFIIGVISQYFAKRYKTPVIIFNVSGIIPLVPGGLAYDAMRRVVENDYNTAISLAAEAFMISGSIAIGLVLSEVLNQIYRKATMKRIVNN</sequence>
<keyword evidence="6 8" id="KW-0472">Membrane</keyword>
<keyword evidence="11" id="KW-1185">Reference proteome</keyword>
<organism evidence="10 11">
    <name type="scientific">Metabacillus niabensis</name>
    <dbReference type="NCBI Taxonomy" id="324854"/>
    <lineage>
        <taxon>Bacteria</taxon>
        <taxon>Bacillati</taxon>
        <taxon>Bacillota</taxon>
        <taxon>Bacilli</taxon>
        <taxon>Bacillales</taxon>
        <taxon>Bacillaceae</taxon>
        <taxon>Metabacillus</taxon>
    </lineage>
</organism>